<dbReference type="InterPro" id="IPR050523">
    <property type="entry name" value="AKR_Detox_Biosynth"/>
</dbReference>
<dbReference type="SUPFAM" id="SSF51430">
    <property type="entry name" value="NAD(P)-linked oxidoreductase"/>
    <property type="match status" value="1"/>
</dbReference>
<sequence length="120" mass="12925">MQYRFLGQSGLKVSAFGFGVGTFGGKGPLFSAWGDTDAHAARRLLDIAIDAGVNFFDTADVYSDGESERVLGEAMRGRRDRLILSTKTALRLGEGVNDAGASRHRLLRAVDASLRSLPHN</sequence>
<evidence type="ECO:0000313" key="3">
    <source>
        <dbReference type="Proteomes" id="UP000218439"/>
    </source>
</evidence>
<proteinExistence type="predicted"/>
<evidence type="ECO:0000259" key="1">
    <source>
        <dbReference type="Pfam" id="PF00248"/>
    </source>
</evidence>
<evidence type="ECO:0000313" key="2">
    <source>
        <dbReference type="EMBL" id="PAT42416.1"/>
    </source>
</evidence>
<dbReference type="Proteomes" id="UP000218439">
    <property type="component" value="Unassembled WGS sequence"/>
</dbReference>
<dbReference type="GO" id="GO:0005829">
    <property type="term" value="C:cytosol"/>
    <property type="evidence" value="ECO:0007669"/>
    <property type="project" value="TreeGrafter"/>
</dbReference>
<dbReference type="PANTHER" id="PTHR43364">
    <property type="entry name" value="NADH-SPECIFIC METHYLGLYOXAL REDUCTASE-RELATED"/>
    <property type="match status" value="1"/>
</dbReference>
<name>A0A2A2AX65_9BURK</name>
<accession>A0A2A2AX65</accession>
<gene>
    <name evidence="2" type="ORF">CK621_09600</name>
</gene>
<dbReference type="InterPro" id="IPR023210">
    <property type="entry name" value="NADP_OxRdtase_dom"/>
</dbReference>
<dbReference type="Gene3D" id="3.20.20.100">
    <property type="entry name" value="NADP-dependent oxidoreductase domain"/>
    <property type="match status" value="1"/>
</dbReference>
<dbReference type="AlphaFoldDB" id="A0A2A2AX65"/>
<reference evidence="2 3" key="1">
    <citation type="submission" date="2017-08" db="EMBL/GenBank/DDBJ databases">
        <title>WGS of Clinical strains of the CDC Group NO-1 linked to zoonotic infections in humans.</title>
        <authorList>
            <person name="Bernier A.-M."/>
            <person name="Bernard K."/>
        </authorList>
    </citation>
    <scope>NUCLEOTIDE SEQUENCE [LARGE SCALE GENOMIC DNA]</scope>
    <source>
        <strain evidence="2 3">NML120219</strain>
    </source>
</reference>
<dbReference type="EMBL" id="NSJE01000014">
    <property type="protein sequence ID" value="PAT42416.1"/>
    <property type="molecule type" value="Genomic_DNA"/>
</dbReference>
<feature type="domain" description="NADP-dependent oxidoreductase" evidence="1">
    <location>
        <begin position="17"/>
        <end position="117"/>
    </location>
</feature>
<dbReference type="PANTHER" id="PTHR43364:SF18">
    <property type="entry name" value="OXIDOREDUCTASE"/>
    <property type="match status" value="1"/>
</dbReference>
<organism evidence="2 3">
    <name type="scientific">Vandammella animalimorsus</name>
    <dbReference type="NCBI Taxonomy" id="2029117"/>
    <lineage>
        <taxon>Bacteria</taxon>
        <taxon>Pseudomonadati</taxon>
        <taxon>Pseudomonadota</taxon>
        <taxon>Betaproteobacteria</taxon>
        <taxon>Burkholderiales</taxon>
        <taxon>Comamonadaceae</taxon>
        <taxon>Vandammella</taxon>
    </lineage>
</organism>
<dbReference type="Pfam" id="PF00248">
    <property type="entry name" value="Aldo_ket_red"/>
    <property type="match status" value="1"/>
</dbReference>
<comment type="caution">
    <text evidence="2">The sequence shown here is derived from an EMBL/GenBank/DDBJ whole genome shotgun (WGS) entry which is preliminary data.</text>
</comment>
<protein>
    <recommendedName>
        <fullName evidence="1">NADP-dependent oxidoreductase domain-containing protein</fullName>
    </recommendedName>
</protein>
<dbReference type="InterPro" id="IPR036812">
    <property type="entry name" value="NAD(P)_OxRdtase_dom_sf"/>
</dbReference>